<dbReference type="EMBL" id="AZEB01000013">
    <property type="protein sequence ID" value="KRL21594.1"/>
    <property type="molecule type" value="Genomic_DNA"/>
</dbReference>
<evidence type="ECO:0000259" key="7">
    <source>
        <dbReference type="Pfam" id="PF00413"/>
    </source>
</evidence>
<comment type="caution">
    <text evidence="8">The sequence shown here is derived from an EMBL/GenBank/DDBJ whole genome shotgun (WGS) entry which is preliminary data.</text>
</comment>
<evidence type="ECO:0000256" key="5">
    <source>
        <dbReference type="SAM" id="Coils"/>
    </source>
</evidence>
<evidence type="ECO:0000256" key="2">
    <source>
        <dbReference type="ARBA" id="ARBA00022723"/>
    </source>
</evidence>
<evidence type="ECO:0000256" key="6">
    <source>
        <dbReference type="SAM" id="MobiDB-lite"/>
    </source>
</evidence>
<dbReference type="GO" id="GO:0031012">
    <property type="term" value="C:extracellular matrix"/>
    <property type="evidence" value="ECO:0007669"/>
    <property type="project" value="InterPro"/>
</dbReference>
<keyword evidence="1" id="KW-0645">Protease</keyword>
<protein>
    <recommendedName>
        <fullName evidence="7">Peptidase M10 metallopeptidase domain-containing protein</fullName>
    </recommendedName>
</protein>
<gene>
    <name evidence="8" type="ORF">FC98_GL000620</name>
</gene>
<sequence length="403" mass="45754">MRPTTYKLKRIKSKNTYAYSARLTQKKFRLATYSNKSFNVTHQEKLRVNGKYRIYYFAKNLAKPNVTGWIWRGYLTKTTPGPLSKTALNRLIASSPDLDPNNKILKLNPNVYRQFAKTFDKQYNVGNFAFPGLFFHDHATIYVENSPLQTVVSAAISKWNTALGADVFSLGNKGNSTLTIRFGNGSDAGWDGLFDGFNIQVDQKHFSDNSYVSSHSLTPRFKEKIRELSAQASQLLLQTNNELSVTQKNFEAQSQHLNAEIQGATSDVQRAQLQQQLDNLKANYQAADQQIKHDYNSQIEQIRQQIKADYQSEQGSSSDTLETNYWITVVTHELGHTLGLYHTPYQSDIMYAPTDNESESTLSPVKYSWNSPKDPNSPKASETATLSTRDIDRAKLTKLLGYW</sequence>
<dbReference type="InterPro" id="IPR024079">
    <property type="entry name" value="MetalloPept_cat_dom_sf"/>
</dbReference>
<dbReference type="GO" id="GO:0006508">
    <property type="term" value="P:proteolysis"/>
    <property type="evidence" value="ECO:0007669"/>
    <property type="project" value="UniProtKB-KW"/>
</dbReference>
<keyword evidence="5" id="KW-0175">Coiled coil</keyword>
<feature type="domain" description="Peptidase M10 metallopeptidase" evidence="7">
    <location>
        <begin position="234"/>
        <end position="355"/>
    </location>
</feature>
<evidence type="ECO:0000256" key="1">
    <source>
        <dbReference type="ARBA" id="ARBA00022670"/>
    </source>
</evidence>
<feature type="coiled-coil region" evidence="5">
    <location>
        <begin position="254"/>
        <end position="290"/>
    </location>
</feature>
<proteinExistence type="predicted"/>
<evidence type="ECO:0000256" key="4">
    <source>
        <dbReference type="ARBA" id="ARBA00022833"/>
    </source>
</evidence>
<dbReference type="GO" id="GO:0004222">
    <property type="term" value="F:metalloendopeptidase activity"/>
    <property type="evidence" value="ECO:0007669"/>
    <property type="project" value="InterPro"/>
</dbReference>
<keyword evidence="9" id="KW-1185">Reference proteome</keyword>
<evidence type="ECO:0000313" key="8">
    <source>
        <dbReference type="EMBL" id="KRL21594.1"/>
    </source>
</evidence>
<evidence type="ECO:0000313" key="9">
    <source>
        <dbReference type="Proteomes" id="UP000051439"/>
    </source>
</evidence>
<dbReference type="Proteomes" id="UP000051439">
    <property type="component" value="Unassembled WGS sequence"/>
</dbReference>
<dbReference type="SUPFAM" id="SSF55486">
    <property type="entry name" value="Metalloproteases ('zincins'), catalytic domain"/>
    <property type="match status" value="1"/>
</dbReference>
<dbReference type="PATRIC" id="fig|1423766.4.peg.640"/>
<evidence type="ECO:0000256" key="3">
    <source>
        <dbReference type="ARBA" id="ARBA00022801"/>
    </source>
</evidence>
<dbReference type="Pfam" id="PF00413">
    <property type="entry name" value="Peptidase_M10"/>
    <property type="match status" value="1"/>
</dbReference>
<dbReference type="AlphaFoldDB" id="A0A0R1NVJ0"/>
<organism evidence="8 9">
    <name type="scientific">Lentilactobacillus kisonensis DSM 19906 = JCM 15041</name>
    <dbReference type="NCBI Taxonomy" id="1423766"/>
    <lineage>
        <taxon>Bacteria</taxon>
        <taxon>Bacillati</taxon>
        <taxon>Bacillota</taxon>
        <taxon>Bacilli</taxon>
        <taxon>Lactobacillales</taxon>
        <taxon>Lactobacillaceae</taxon>
        <taxon>Lentilactobacillus</taxon>
    </lineage>
</organism>
<reference evidence="8 9" key="1">
    <citation type="journal article" date="2015" name="Genome Announc.">
        <title>Expanding the biotechnology potential of lactobacilli through comparative genomics of 213 strains and associated genera.</title>
        <authorList>
            <person name="Sun Z."/>
            <person name="Harris H.M."/>
            <person name="McCann A."/>
            <person name="Guo C."/>
            <person name="Argimon S."/>
            <person name="Zhang W."/>
            <person name="Yang X."/>
            <person name="Jeffery I.B."/>
            <person name="Cooney J.C."/>
            <person name="Kagawa T.F."/>
            <person name="Liu W."/>
            <person name="Song Y."/>
            <person name="Salvetti E."/>
            <person name="Wrobel A."/>
            <person name="Rasinkangas P."/>
            <person name="Parkhill J."/>
            <person name="Rea M.C."/>
            <person name="O'Sullivan O."/>
            <person name="Ritari J."/>
            <person name="Douillard F.P."/>
            <person name="Paul Ross R."/>
            <person name="Yang R."/>
            <person name="Briner A.E."/>
            <person name="Felis G.E."/>
            <person name="de Vos W.M."/>
            <person name="Barrangou R."/>
            <person name="Klaenhammer T.R."/>
            <person name="Caufield P.W."/>
            <person name="Cui Y."/>
            <person name="Zhang H."/>
            <person name="O'Toole P.W."/>
        </authorList>
    </citation>
    <scope>NUCLEOTIDE SEQUENCE [LARGE SCALE GENOMIC DNA]</scope>
    <source>
        <strain evidence="8 9">DSM 19906</strain>
    </source>
</reference>
<keyword evidence="2" id="KW-0479">Metal-binding</keyword>
<keyword evidence="4" id="KW-0862">Zinc</keyword>
<dbReference type="InterPro" id="IPR001818">
    <property type="entry name" value="Pept_M10_metallopeptidase"/>
</dbReference>
<name>A0A0R1NVJ0_9LACO</name>
<feature type="region of interest" description="Disordered" evidence="6">
    <location>
        <begin position="355"/>
        <end position="385"/>
    </location>
</feature>
<dbReference type="GO" id="GO:0008270">
    <property type="term" value="F:zinc ion binding"/>
    <property type="evidence" value="ECO:0007669"/>
    <property type="project" value="InterPro"/>
</dbReference>
<accession>A0A0R1NVJ0</accession>
<dbReference type="Gene3D" id="3.40.390.10">
    <property type="entry name" value="Collagenase (Catalytic Domain)"/>
    <property type="match status" value="1"/>
</dbReference>
<keyword evidence="3" id="KW-0378">Hydrolase</keyword>
<feature type="compositionally biased region" description="Polar residues" evidence="6">
    <location>
        <begin position="359"/>
        <end position="385"/>
    </location>
</feature>